<dbReference type="Proteomes" id="UP000325081">
    <property type="component" value="Unassembled WGS sequence"/>
</dbReference>
<feature type="region of interest" description="Disordered" evidence="1">
    <location>
        <begin position="24"/>
        <end position="78"/>
    </location>
</feature>
<reference evidence="4" key="1">
    <citation type="journal article" date="2019" name="Curr. Biol.">
        <title>Genome Sequence of Striga asiatica Provides Insight into the Evolution of Plant Parasitism.</title>
        <authorList>
            <person name="Yoshida S."/>
            <person name="Kim S."/>
            <person name="Wafula E.K."/>
            <person name="Tanskanen J."/>
            <person name="Kim Y.M."/>
            <person name="Honaas L."/>
            <person name="Yang Z."/>
            <person name="Spallek T."/>
            <person name="Conn C.E."/>
            <person name="Ichihashi Y."/>
            <person name="Cheong K."/>
            <person name="Cui S."/>
            <person name="Der J.P."/>
            <person name="Gundlach H."/>
            <person name="Jiao Y."/>
            <person name="Hori C."/>
            <person name="Ishida J.K."/>
            <person name="Kasahara H."/>
            <person name="Kiba T."/>
            <person name="Kim M.S."/>
            <person name="Koo N."/>
            <person name="Laohavisit A."/>
            <person name="Lee Y.H."/>
            <person name="Lumba S."/>
            <person name="McCourt P."/>
            <person name="Mortimer J.C."/>
            <person name="Mutuku J.M."/>
            <person name="Nomura T."/>
            <person name="Sasaki-Sekimoto Y."/>
            <person name="Seto Y."/>
            <person name="Wang Y."/>
            <person name="Wakatake T."/>
            <person name="Sakakibara H."/>
            <person name="Demura T."/>
            <person name="Yamaguchi S."/>
            <person name="Yoneyama K."/>
            <person name="Manabe R.I."/>
            <person name="Nelson D.C."/>
            <person name="Schulman A.H."/>
            <person name="Timko M.P."/>
            <person name="dePamphilis C.W."/>
            <person name="Choi D."/>
            <person name="Shirasu K."/>
        </authorList>
    </citation>
    <scope>NUCLEOTIDE SEQUENCE [LARGE SCALE GENOMIC DNA]</scope>
    <source>
        <strain evidence="4">cv. UVA1</strain>
    </source>
</reference>
<evidence type="ECO:0000313" key="4">
    <source>
        <dbReference type="Proteomes" id="UP000325081"/>
    </source>
</evidence>
<sequence length="295" mass="32980">MQLVIFHKVEFTNDLQLNNIHTSQIPDNPPSIHASSQVASHGFQNQTETTSARPGPRKPAPKLNGPVRYSRPTTTTDKFPTFDDVRRITIARPELARWHARGPGMLDRLIPGCFVRVAIGPTDPPVHRLCVVLNTDETKPDRRYAFGGGPTAKYLNLVWGDERSAARWRLFECLVRESARFIGHVPSRDEVLEKIELLENVRVSSSVGPGERRGGSGEVAGVGPPVLARRRELNKLHDFELRVSLVGLEKFGGPNGVRAGYLANKGRVEGRQRFRAPEDDVAMSVEEYRRRRGLT</sequence>
<dbReference type="OrthoDB" id="10537627at2759"/>
<dbReference type="InterPro" id="IPR004343">
    <property type="entry name" value="Plus-3_dom"/>
</dbReference>
<dbReference type="SMART" id="SM00719">
    <property type="entry name" value="Plus3"/>
    <property type="match status" value="1"/>
</dbReference>
<accession>A0A5A7QSE9</accession>
<evidence type="ECO:0000313" key="3">
    <source>
        <dbReference type="EMBL" id="GER48174.1"/>
    </source>
</evidence>
<evidence type="ECO:0000256" key="1">
    <source>
        <dbReference type="SAM" id="MobiDB-lite"/>
    </source>
</evidence>
<evidence type="ECO:0000259" key="2">
    <source>
        <dbReference type="SMART" id="SM00719"/>
    </source>
</evidence>
<dbReference type="EMBL" id="BKCP01008181">
    <property type="protein sequence ID" value="GER48174.1"/>
    <property type="molecule type" value="Genomic_DNA"/>
</dbReference>
<feature type="compositionally biased region" description="Polar residues" evidence="1">
    <location>
        <begin position="33"/>
        <end position="52"/>
    </location>
</feature>
<dbReference type="GO" id="GO:0003677">
    <property type="term" value="F:DNA binding"/>
    <property type="evidence" value="ECO:0007669"/>
    <property type="project" value="InterPro"/>
</dbReference>
<dbReference type="AlphaFoldDB" id="A0A5A7QSE9"/>
<dbReference type="SUPFAM" id="SSF159042">
    <property type="entry name" value="Plus3-like"/>
    <property type="match status" value="1"/>
</dbReference>
<proteinExistence type="predicted"/>
<comment type="caution">
    <text evidence="3">The sequence shown here is derived from an EMBL/GenBank/DDBJ whole genome shotgun (WGS) entry which is preliminary data.</text>
</comment>
<dbReference type="Gene3D" id="3.90.70.200">
    <property type="entry name" value="Plus-3 domain"/>
    <property type="match status" value="1"/>
</dbReference>
<feature type="domain" description="Plus3" evidence="2">
    <location>
        <begin position="79"/>
        <end position="180"/>
    </location>
</feature>
<organism evidence="3 4">
    <name type="scientific">Striga asiatica</name>
    <name type="common">Asiatic witchweed</name>
    <name type="synonym">Buchnera asiatica</name>
    <dbReference type="NCBI Taxonomy" id="4170"/>
    <lineage>
        <taxon>Eukaryota</taxon>
        <taxon>Viridiplantae</taxon>
        <taxon>Streptophyta</taxon>
        <taxon>Embryophyta</taxon>
        <taxon>Tracheophyta</taxon>
        <taxon>Spermatophyta</taxon>
        <taxon>Magnoliopsida</taxon>
        <taxon>eudicotyledons</taxon>
        <taxon>Gunneridae</taxon>
        <taxon>Pentapetalae</taxon>
        <taxon>asterids</taxon>
        <taxon>lamiids</taxon>
        <taxon>Lamiales</taxon>
        <taxon>Orobanchaceae</taxon>
        <taxon>Buchnereae</taxon>
        <taxon>Striga</taxon>
    </lineage>
</organism>
<name>A0A5A7QSE9_STRAF</name>
<gene>
    <name evidence="3" type="ORF">STAS_25328</name>
</gene>
<dbReference type="Pfam" id="PF03126">
    <property type="entry name" value="Plus-3"/>
    <property type="match status" value="1"/>
</dbReference>
<protein>
    <submittedName>
        <fullName evidence="3">Plus-3 domain-containing protein</fullName>
    </submittedName>
</protein>
<keyword evidence="4" id="KW-1185">Reference proteome</keyword>
<dbReference type="InterPro" id="IPR036128">
    <property type="entry name" value="Plus3-like_sf"/>
</dbReference>